<feature type="transmembrane region" description="Helical" evidence="1">
    <location>
        <begin position="34"/>
        <end position="58"/>
    </location>
</feature>
<feature type="transmembrane region" description="Helical" evidence="1">
    <location>
        <begin position="502"/>
        <end position="522"/>
    </location>
</feature>
<dbReference type="Pfam" id="PF20176">
    <property type="entry name" value="DUF6541"/>
    <property type="match status" value="1"/>
</dbReference>
<name>A0A940PR61_9MICO</name>
<feature type="transmembrane region" description="Helical" evidence="1">
    <location>
        <begin position="257"/>
        <end position="278"/>
    </location>
</feature>
<keyword evidence="1" id="KW-0812">Transmembrane</keyword>
<feature type="transmembrane region" description="Helical" evidence="1">
    <location>
        <begin position="285"/>
        <end position="305"/>
    </location>
</feature>
<keyword evidence="3" id="KW-1185">Reference proteome</keyword>
<feature type="transmembrane region" description="Helical" evidence="1">
    <location>
        <begin position="64"/>
        <end position="86"/>
    </location>
</feature>
<accession>A0A940PR61</accession>
<feature type="transmembrane region" description="Helical" evidence="1">
    <location>
        <begin position="338"/>
        <end position="358"/>
    </location>
</feature>
<sequence>MTDWFAIAPTLSAAAAVVLLPGLLIGFVLQLRGLWLWAAAGPISVSSIAMSSVVLSLVGLPWNIATVAGFAVVLAAVVWLCARVWFSQSALRITAADDAQSRHEIRLGSRAFGIVTAAVLVIGGAIMFWRVTQSIGDPSNISQTFDNIFHLNAVQFVLDTKDASPLTIGLMNSPSGNLGFYPSGWHALVSLVVLMSGASVAVATTATIAAVAALIWVSGAVLLSRTLWGSGLAVTLVSGAVSAGFAVFPLLMTYYGVLYPMFLGFSLVPVALAVVLGLTRFERDALNLALPTRWLLLLGLIPGIALAHPGALMALLAFCVPIVLAWGWFALRASKSPLKVAGVLALFLAAGFVALLKIRPPKEQATWWHITSLFGATKDFVTSELDQSFIPVVLGVLVLVGVLVALIRHRKTDISVLGMYVVAAGLYVTVASVPVWSLGGARFWLTGVWYQNVPRIEAMTVFATLPLAVLGASWLIERLVGWVRRGSETAAGAGAGNQARRLSIAITAVLAALVLVGVQSSAQLHRVIERSWKSYQFTEKAPLLSIDELALLERLDEHVEPDATIVTNGWTGSGLAYAYADRWVTMPHVMVDFTPDALVLNGALNQMAPGNEVCDSVEAENAEYVLDFGKREVHGAHHDFPGLTGLSKSPAFELVDQEGKAKLYRIVGCGPQSEGQE</sequence>
<keyword evidence="1" id="KW-0472">Membrane</keyword>
<feature type="transmembrane region" description="Helical" evidence="1">
    <location>
        <begin position="388"/>
        <end position="407"/>
    </location>
</feature>
<feature type="transmembrane region" description="Helical" evidence="1">
    <location>
        <begin position="311"/>
        <end position="331"/>
    </location>
</feature>
<dbReference type="Proteomes" id="UP000675163">
    <property type="component" value="Unassembled WGS sequence"/>
</dbReference>
<protein>
    <submittedName>
        <fullName evidence="2">Uncharacterized protein</fullName>
    </submittedName>
</protein>
<evidence type="ECO:0000313" key="3">
    <source>
        <dbReference type="Proteomes" id="UP000675163"/>
    </source>
</evidence>
<feature type="transmembrane region" description="Helical" evidence="1">
    <location>
        <begin position="187"/>
        <end position="215"/>
    </location>
</feature>
<organism evidence="2 3">
    <name type="scientific">Leucobacter exalbidus</name>
    <dbReference type="NCBI Taxonomy" id="662960"/>
    <lineage>
        <taxon>Bacteria</taxon>
        <taxon>Bacillati</taxon>
        <taxon>Actinomycetota</taxon>
        <taxon>Actinomycetes</taxon>
        <taxon>Micrococcales</taxon>
        <taxon>Microbacteriaceae</taxon>
        <taxon>Leucobacter</taxon>
    </lineage>
</organism>
<dbReference type="InterPro" id="IPR046671">
    <property type="entry name" value="DUF6541"/>
</dbReference>
<keyword evidence="1" id="KW-1133">Transmembrane helix</keyword>
<feature type="transmembrane region" description="Helical" evidence="1">
    <location>
        <begin position="414"/>
        <end position="436"/>
    </location>
</feature>
<feature type="transmembrane region" description="Helical" evidence="1">
    <location>
        <begin position="107"/>
        <end position="129"/>
    </location>
</feature>
<dbReference type="RefSeq" id="WP_209704312.1">
    <property type="nucleotide sequence ID" value="NZ_JAFIDA010000001.1"/>
</dbReference>
<dbReference type="EMBL" id="JAFIDA010000001">
    <property type="protein sequence ID" value="MBP1325258.1"/>
    <property type="molecule type" value="Genomic_DNA"/>
</dbReference>
<feature type="transmembrane region" description="Helical" evidence="1">
    <location>
        <begin position="227"/>
        <end position="251"/>
    </location>
</feature>
<reference evidence="2" key="1">
    <citation type="submission" date="2021-02" db="EMBL/GenBank/DDBJ databases">
        <title>Sequencing the genomes of 1000 actinobacteria strains.</title>
        <authorList>
            <person name="Klenk H.-P."/>
        </authorList>
    </citation>
    <scope>NUCLEOTIDE SEQUENCE</scope>
    <source>
        <strain evidence="2">DSM 22850</strain>
    </source>
</reference>
<feature type="transmembrane region" description="Helical" evidence="1">
    <location>
        <begin position="6"/>
        <end position="27"/>
    </location>
</feature>
<feature type="transmembrane region" description="Helical" evidence="1">
    <location>
        <begin position="456"/>
        <end position="476"/>
    </location>
</feature>
<gene>
    <name evidence="2" type="ORF">JOF28_000490</name>
</gene>
<comment type="caution">
    <text evidence="2">The sequence shown here is derived from an EMBL/GenBank/DDBJ whole genome shotgun (WGS) entry which is preliminary data.</text>
</comment>
<proteinExistence type="predicted"/>
<evidence type="ECO:0000256" key="1">
    <source>
        <dbReference type="SAM" id="Phobius"/>
    </source>
</evidence>
<dbReference type="AlphaFoldDB" id="A0A940PR61"/>
<evidence type="ECO:0000313" key="2">
    <source>
        <dbReference type="EMBL" id="MBP1325258.1"/>
    </source>
</evidence>